<evidence type="ECO:0000313" key="1">
    <source>
        <dbReference type="EMBL" id="CRY82642.1"/>
    </source>
</evidence>
<organism evidence="1 2">
    <name type="scientific">Nocardia farcinica</name>
    <dbReference type="NCBI Taxonomy" id="37329"/>
    <lineage>
        <taxon>Bacteria</taxon>
        <taxon>Bacillati</taxon>
        <taxon>Actinomycetota</taxon>
        <taxon>Actinomycetes</taxon>
        <taxon>Mycobacteriales</taxon>
        <taxon>Nocardiaceae</taxon>
        <taxon>Nocardia</taxon>
    </lineage>
</organism>
<evidence type="ECO:0008006" key="3">
    <source>
        <dbReference type="Google" id="ProtNLM"/>
    </source>
</evidence>
<reference evidence="2" key="1">
    <citation type="submission" date="2015-03" db="EMBL/GenBank/DDBJ databases">
        <authorList>
            <consortium name="Pathogen Informatics"/>
        </authorList>
    </citation>
    <scope>NUCLEOTIDE SEQUENCE [LARGE SCALE GENOMIC DNA]</scope>
    <source>
        <strain evidence="2">NCTC11134</strain>
        <plasmid evidence="2">2</plasmid>
    </source>
</reference>
<evidence type="ECO:0000313" key="2">
    <source>
        <dbReference type="Proteomes" id="UP000057820"/>
    </source>
</evidence>
<dbReference type="GeneID" id="61135437"/>
<gene>
    <name evidence="1" type="ORF">ERS450000_05076</name>
</gene>
<dbReference type="EMBL" id="LN868939">
    <property type="protein sequence ID" value="CRY82642.1"/>
    <property type="molecule type" value="Genomic_DNA"/>
</dbReference>
<dbReference type="KEGG" id="nfr:ERS450000_05076"/>
<dbReference type="PROSITE" id="PS51257">
    <property type="entry name" value="PROKAR_LIPOPROTEIN"/>
    <property type="match status" value="1"/>
</dbReference>
<sequence>MRRLERTGLIAAVAATASGLLLIGACSQQIAGRAQVDQTELAAYASEVAASSAAASSSRAAAVERAAGAACDAFAAANDTSVDTFNAYIDAGNNNAPDAEPKADAAVRALRDGARSVDQKLTRDVPAAVAEPLRAYRDDTNALADTLERRADVDTLNAAIDKFNATKDGARDACRAY</sequence>
<protein>
    <recommendedName>
        <fullName evidence="3">Lipoprotein</fullName>
    </recommendedName>
</protein>
<name>A0A0H5P4R3_NOCFR</name>
<geneLocation type="plasmid" evidence="1">
    <name>2</name>
</geneLocation>
<dbReference type="OMA" id="FNRRVDQ"/>
<dbReference type="AlphaFoldDB" id="A0A0H5P4R3"/>
<proteinExistence type="predicted"/>
<dbReference type="RefSeq" id="WP_011211375.1">
    <property type="nucleotide sequence ID" value="NZ_CAACYE020000001.1"/>
</dbReference>
<dbReference type="Proteomes" id="UP000057820">
    <property type="component" value="Plasmid 2"/>
</dbReference>
<keyword evidence="1" id="KW-0614">Plasmid</keyword>
<accession>A0A0H5P4R3</accession>